<feature type="transmembrane region" description="Helical" evidence="1">
    <location>
        <begin position="125"/>
        <end position="148"/>
    </location>
</feature>
<organism evidence="2 3">
    <name type="scientific">Rhodopseudomonas palustris</name>
    <dbReference type="NCBI Taxonomy" id="1076"/>
    <lineage>
        <taxon>Bacteria</taxon>
        <taxon>Pseudomonadati</taxon>
        <taxon>Pseudomonadota</taxon>
        <taxon>Alphaproteobacteria</taxon>
        <taxon>Hyphomicrobiales</taxon>
        <taxon>Nitrobacteraceae</taxon>
        <taxon>Rhodopseudomonas</taxon>
    </lineage>
</organism>
<evidence type="ECO:0000313" key="2">
    <source>
        <dbReference type="EMBL" id="KIZ47940.1"/>
    </source>
</evidence>
<accession>A0A0D7F590</accession>
<name>A0A0D7F590_RHOPL</name>
<dbReference type="Proteomes" id="UP000032515">
    <property type="component" value="Unassembled WGS sequence"/>
</dbReference>
<dbReference type="AlphaFoldDB" id="A0A0D7F590"/>
<keyword evidence="1" id="KW-0472">Membrane</keyword>
<feature type="non-terminal residue" evidence="2">
    <location>
        <position position="1"/>
    </location>
</feature>
<comment type="caution">
    <text evidence="2">The sequence shown here is derived from an EMBL/GenBank/DDBJ whole genome shotgun (WGS) entry which is preliminary data.</text>
</comment>
<feature type="transmembrane region" description="Helical" evidence="1">
    <location>
        <begin position="31"/>
        <end position="49"/>
    </location>
</feature>
<dbReference type="PATRIC" id="fig|1076.23.peg.3550"/>
<keyword evidence="1" id="KW-0812">Transmembrane</keyword>
<dbReference type="OrthoDB" id="9767863at2"/>
<gene>
    <name evidence="2" type="ORF">OO17_01555</name>
</gene>
<dbReference type="RefSeq" id="WP_044404813.1">
    <property type="nucleotide sequence ID" value="NZ_JXXE01000029.1"/>
</dbReference>
<feature type="transmembrane region" description="Helical" evidence="1">
    <location>
        <begin position="6"/>
        <end position="24"/>
    </location>
</feature>
<sequence length="187" mass="20318">PLFAVIFHPMTLEFILGGAVGLVVTAGAARFGATSLCAGVALLAGGWWLYGRGPQISDDRWARVVYLGIAFVPIVYGVVALELNRKLPVQRWATRLGDASYSTYLSHVLTLSLLGRIFVSQPIHNAFAELVFVILCVAIANAVGLLSFDHLELRVLRQLRSYIRHGGTTAALSTKPFSKLPACKRLK</sequence>
<feature type="transmembrane region" description="Helical" evidence="1">
    <location>
        <begin position="61"/>
        <end position="81"/>
    </location>
</feature>
<evidence type="ECO:0000313" key="3">
    <source>
        <dbReference type="Proteomes" id="UP000032515"/>
    </source>
</evidence>
<reference evidence="2 3" key="1">
    <citation type="submission" date="2014-11" db="EMBL/GenBank/DDBJ databases">
        <title>Genomics and ecophysiology of heterotrophic nitrogen fixing bacteria isolated from estuarine surface water.</title>
        <authorList>
            <person name="Bentzon-Tilia M."/>
            <person name="Severin I."/>
            <person name="Hansen L.H."/>
            <person name="Riemann L."/>
        </authorList>
    </citation>
    <scope>NUCLEOTIDE SEQUENCE [LARGE SCALE GENOMIC DNA]</scope>
    <source>
        <strain evidence="2 3">BAL398</strain>
    </source>
</reference>
<dbReference type="EMBL" id="JXXE01000029">
    <property type="protein sequence ID" value="KIZ47940.1"/>
    <property type="molecule type" value="Genomic_DNA"/>
</dbReference>
<evidence type="ECO:0000256" key="1">
    <source>
        <dbReference type="SAM" id="Phobius"/>
    </source>
</evidence>
<proteinExistence type="predicted"/>
<protein>
    <submittedName>
        <fullName evidence="2">Uncharacterized protein</fullName>
    </submittedName>
</protein>
<keyword evidence="1" id="KW-1133">Transmembrane helix</keyword>